<evidence type="ECO:0000313" key="2">
    <source>
        <dbReference type="Proteomes" id="UP000499080"/>
    </source>
</evidence>
<keyword evidence="2" id="KW-1185">Reference proteome</keyword>
<dbReference type="AlphaFoldDB" id="A0A4Y2UFW7"/>
<proteinExistence type="predicted"/>
<accession>A0A4Y2UFW7</accession>
<dbReference type="Proteomes" id="UP000499080">
    <property type="component" value="Unassembled WGS sequence"/>
</dbReference>
<organism evidence="1 2">
    <name type="scientific">Araneus ventricosus</name>
    <name type="common">Orbweaver spider</name>
    <name type="synonym">Epeira ventricosa</name>
    <dbReference type="NCBI Taxonomy" id="182803"/>
    <lineage>
        <taxon>Eukaryota</taxon>
        <taxon>Metazoa</taxon>
        <taxon>Ecdysozoa</taxon>
        <taxon>Arthropoda</taxon>
        <taxon>Chelicerata</taxon>
        <taxon>Arachnida</taxon>
        <taxon>Araneae</taxon>
        <taxon>Araneomorphae</taxon>
        <taxon>Entelegynae</taxon>
        <taxon>Araneoidea</taxon>
        <taxon>Araneidae</taxon>
        <taxon>Araneus</taxon>
    </lineage>
</organism>
<protein>
    <submittedName>
        <fullName evidence="1">Uncharacterized protein</fullName>
    </submittedName>
</protein>
<reference evidence="1 2" key="1">
    <citation type="journal article" date="2019" name="Sci. Rep.">
        <title>Orb-weaving spider Araneus ventricosus genome elucidates the spidroin gene catalogue.</title>
        <authorList>
            <person name="Kono N."/>
            <person name="Nakamura H."/>
            <person name="Ohtoshi R."/>
            <person name="Moran D.A.P."/>
            <person name="Shinohara A."/>
            <person name="Yoshida Y."/>
            <person name="Fujiwara M."/>
            <person name="Mori M."/>
            <person name="Tomita M."/>
            <person name="Arakawa K."/>
        </authorList>
    </citation>
    <scope>NUCLEOTIDE SEQUENCE [LARGE SCALE GENOMIC DNA]</scope>
</reference>
<sequence length="93" mass="10331">MMKILLSLNIYRKEEGTIRSGSCDDTPFHGVLTALEMAPKSQSPIYVPYKRSDTPLTFTAASHSELVKPPDSSCYAISSLLHNEYNTDSVLYS</sequence>
<name>A0A4Y2UFW7_ARAVE</name>
<comment type="caution">
    <text evidence="1">The sequence shown here is derived from an EMBL/GenBank/DDBJ whole genome shotgun (WGS) entry which is preliminary data.</text>
</comment>
<evidence type="ECO:0000313" key="1">
    <source>
        <dbReference type="EMBL" id="GBO10961.1"/>
    </source>
</evidence>
<dbReference type="EMBL" id="BGPR01035925">
    <property type="protein sequence ID" value="GBO10961.1"/>
    <property type="molecule type" value="Genomic_DNA"/>
</dbReference>
<gene>
    <name evidence="1" type="ORF">AVEN_47776_1</name>
</gene>